<dbReference type="Proteomes" id="UP000885690">
    <property type="component" value="Unassembled WGS sequence"/>
</dbReference>
<dbReference type="EMBL" id="DQWS01000064">
    <property type="protein sequence ID" value="HDD52766.1"/>
    <property type="molecule type" value="Genomic_DNA"/>
</dbReference>
<dbReference type="AlphaFoldDB" id="A0A7C0Y811"/>
<name>A0A7C0Y811_9BACT</name>
<reference evidence="1" key="1">
    <citation type="journal article" date="2020" name="mSystems">
        <title>Genome- and Community-Level Interaction Insights into Carbon Utilization and Element Cycling Functions of Hydrothermarchaeota in Hydrothermal Sediment.</title>
        <authorList>
            <person name="Zhou Z."/>
            <person name="Liu Y."/>
            <person name="Xu W."/>
            <person name="Pan J."/>
            <person name="Luo Z.H."/>
            <person name="Li M."/>
        </authorList>
    </citation>
    <scope>NUCLEOTIDE SEQUENCE [LARGE SCALE GENOMIC DNA]</scope>
    <source>
        <strain evidence="1">HyVt-115</strain>
    </source>
</reference>
<protein>
    <submittedName>
        <fullName evidence="1">Uncharacterized protein</fullName>
    </submittedName>
</protein>
<gene>
    <name evidence="1" type="ORF">ENF32_01690</name>
</gene>
<comment type="caution">
    <text evidence="1">The sequence shown here is derived from an EMBL/GenBank/DDBJ whole genome shotgun (WGS) entry which is preliminary data.</text>
</comment>
<proteinExistence type="predicted"/>
<accession>A0A7C0Y811</accession>
<organism evidence="1">
    <name type="scientific">Thermosulfidibacter takaii</name>
    <dbReference type="NCBI Taxonomy" id="412593"/>
    <lineage>
        <taxon>Bacteria</taxon>
        <taxon>Pseudomonadati</taxon>
        <taxon>Thermosulfidibacterota</taxon>
        <taxon>Thermosulfidibacteria</taxon>
        <taxon>Thermosulfidibacterales</taxon>
        <taxon>Thermosulfidibacteraceae</taxon>
    </lineage>
</organism>
<sequence length="146" mass="16879">MNRRWVTVLVILLVFSFAIPVHALKVLRGRDFYDYVEVRKDRIVAPPGESVHWVLVWNHRRLNAAIFDIPPLLECKGATISLEPQPNFYRGEEGWRLFIKRKGYIKVVVSNPGVAAQCLVTIPCRSYDGRLRDVIPLKIWLIEGNQ</sequence>
<evidence type="ECO:0000313" key="1">
    <source>
        <dbReference type="EMBL" id="HDD52766.1"/>
    </source>
</evidence>